<keyword evidence="4" id="KW-1185">Reference proteome</keyword>
<dbReference type="InterPro" id="IPR023393">
    <property type="entry name" value="START-like_dom_sf"/>
</dbReference>
<dbReference type="InterPro" id="IPR013538">
    <property type="entry name" value="ASHA1/2-like_C"/>
</dbReference>
<protein>
    <submittedName>
        <fullName evidence="3">SRPBCC family protein</fullName>
    </submittedName>
</protein>
<dbReference type="Pfam" id="PF08327">
    <property type="entry name" value="AHSA1"/>
    <property type="match status" value="1"/>
</dbReference>
<sequence length="170" mass="18273">MADPELGPTTFGREGAMVTASLTRWLEASPDEVWAALSTPERLVQWLAPGSIDLRVGGVVRLDFGDSGIVIDSAVTAVTPLERLEYSWSGPSDPSRPIRWRLEPRDGGVELTLTLILPPDDDVGRSAAGWAAHLEMLACALAGAPIAFPFERFKATREVYRGQVASQASA</sequence>
<comment type="similarity">
    <text evidence="1">Belongs to the AHA1 family.</text>
</comment>
<accession>A0ABW6CQG9</accession>
<proteinExistence type="inferred from homology"/>
<dbReference type="Gene3D" id="3.30.530.20">
    <property type="match status" value="1"/>
</dbReference>
<dbReference type="SUPFAM" id="SSF55961">
    <property type="entry name" value="Bet v1-like"/>
    <property type="match status" value="1"/>
</dbReference>
<evidence type="ECO:0000256" key="1">
    <source>
        <dbReference type="ARBA" id="ARBA00006817"/>
    </source>
</evidence>
<evidence type="ECO:0000259" key="2">
    <source>
        <dbReference type="Pfam" id="PF08327"/>
    </source>
</evidence>
<evidence type="ECO:0000313" key="4">
    <source>
        <dbReference type="Proteomes" id="UP001598130"/>
    </source>
</evidence>
<evidence type="ECO:0000313" key="3">
    <source>
        <dbReference type="EMBL" id="MFD3263986.1"/>
    </source>
</evidence>
<dbReference type="EMBL" id="JAOTJD010000013">
    <property type="protein sequence ID" value="MFD3263986.1"/>
    <property type="molecule type" value="Genomic_DNA"/>
</dbReference>
<reference evidence="3 4" key="1">
    <citation type="submission" date="2022-09" db="EMBL/GenBank/DDBJ databases">
        <title>New species of Phenylobacterium.</title>
        <authorList>
            <person name="Mieszkin S."/>
        </authorList>
    </citation>
    <scope>NUCLEOTIDE SEQUENCE [LARGE SCALE GENOMIC DNA]</scope>
    <source>
        <strain evidence="3 4">HK31-G</strain>
    </source>
</reference>
<dbReference type="RefSeq" id="WP_377369310.1">
    <property type="nucleotide sequence ID" value="NZ_JAOTJD010000013.1"/>
</dbReference>
<comment type="caution">
    <text evidence="3">The sequence shown here is derived from an EMBL/GenBank/DDBJ whole genome shotgun (WGS) entry which is preliminary data.</text>
</comment>
<feature type="domain" description="Activator of Hsp90 ATPase homologue 1/2-like C-terminal" evidence="2">
    <location>
        <begin position="28"/>
        <end position="140"/>
    </location>
</feature>
<organism evidence="3 4">
    <name type="scientific">Phenylobacterium ferrooxidans</name>
    <dbReference type="NCBI Taxonomy" id="2982689"/>
    <lineage>
        <taxon>Bacteria</taxon>
        <taxon>Pseudomonadati</taxon>
        <taxon>Pseudomonadota</taxon>
        <taxon>Alphaproteobacteria</taxon>
        <taxon>Caulobacterales</taxon>
        <taxon>Caulobacteraceae</taxon>
        <taxon>Phenylobacterium</taxon>
    </lineage>
</organism>
<name>A0ABW6CQG9_9CAUL</name>
<gene>
    <name evidence="3" type="ORF">OCL97_08435</name>
</gene>
<dbReference type="CDD" id="cd08899">
    <property type="entry name" value="SRPBCC_CalC_Aha1-like_6"/>
    <property type="match status" value="1"/>
</dbReference>
<dbReference type="Proteomes" id="UP001598130">
    <property type="component" value="Unassembled WGS sequence"/>
</dbReference>